<reference evidence="2" key="1">
    <citation type="submission" date="2007-06" db="EMBL/GenBank/DDBJ databases">
        <title>Full length cDNA sequences from Sitka Spruce (Picea sitchensis).</title>
        <authorList>
            <person name="Ralph S.G."/>
            <person name="Chun H.E."/>
            <person name="Liao N."/>
            <person name="Ali J."/>
            <person name="Reid K."/>
            <person name="Kolosova N."/>
            <person name="Cooper N."/>
            <person name="Cullis C."/>
            <person name="Jancsik S."/>
            <person name="Moore R."/>
            <person name="Mayo M."/>
            <person name="Wagner S."/>
            <person name="Holt R.A."/>
            <person name="Jones S.J.M."/>
            <person name="Marra M.A."/>
            <person name="Ritland C.E."/>
            <person name="Ritland K."/>
            <person name="Bohlmann J."/>
        </authorList>
    </citation>
    <scope>NUCLEOTIDE SEQUENCE</scope>
    <source>
        <tissue evidence="2">Green portion of the leader tissue</tissue>
    </source>
</reference>
<evidence type="ECO:0000256" key="1">
    <source>
        <dbReference type="SAM" id="SignalP"/>
    </source>
</evidence>
<keyword evidence="1" id="KW-0732">Signal</keyword>
<evidence type="ECO:0008006" key="3">
    <source>
        <dbReference type="Google" id="ProtNLM"/>
    </source>
</evidence>
<evidence type="ECO:0000313" key="2">
    <source>
        <dbReference type="EMBL" id="ABR17151.1"/>
    </source>
</evidence>
<dbReference type="AlphaFoldDB" id="B8LNC1"/>
<protein>
    <recommendedName>
        <fullName evidence="3">Secreted protein</fullName>
    </recommendedName>
</protein>
<accession>B8LNC1</accession>
<name>B8LNC1_PICSI</name>
<feature type="signal peptide" evidence="1">
    <location>
        <begin position="1"/>
        <end position="19"/>
    </location>
</feature>
<feature type="chain" id="PRO_5002874345" description="Secreted protein" evidence="1">
    <location>
        <begin position="20"/>
        <end position="75"/>
    </location>
</feature>
<organism evidence="2">
    <name type="scientific">Picea sitchensis</name>
    <name type="common">Sitka spruce</name>
    <name type="synonym">Pinus sitchensis</name>
    <dbReference type="NCBI Taxonomy" id="3332"/>
    <lineage>
        <taxon>Eukaryota</taxon>
        <taxon>Viridiplantae</taxon>
        <taxon>Streptophyta</taxon>
        <taxon>Embryophyta</taxon>
        <taxon>Tracheophyta</taxon>
        <taxon>Spermatophyta</taxon>
        <taxon>Pinopsida</taxon>
        <taxon>Pinidae</taxon>
        <taxon>Conifers I</taxon>
        <taxon>Pinales</taxon>
        <taxon>Pinaceae</taxon>
        <taxon>Picea</taxon>
    </lineage>
</organism>
<proteinExistence type="evidence at transcript level"/>
<dbReference type="EMBL" id="EF677318">
    <property type="protein sequence ID" value="ABR17151.1"/>
    <property type="molecule type" value="mRNA"/>
</dbReference>
<sequence length="75" mass="8329">MRLLSVLFVSVTLCRGIECAGLLNVAMFSIWSVWISGSNMRTTFALSVDLPSFRHRLKSSSSTIISLIDCCELLM</sequence>